<accession>A0A511UYN6</accession>
<gene>
    <name evidence="1" type="ORF">CQU01_04800</name>
</gene>
<dbReference type="EMBL" id="BJXW01000007">
    <property type="protein sequence ID" value="GEN30242.1"/>
    <property type="molecule type" value="Genomic_DNA"/>
</dbReference>
<sequence>MKCKHDYAVIEDNIHVDEIRYGNGEISVEISGYVIFHCRKCLDIQKKVL</sequence>
<protein>
    <submittedName>
        <fullName evidence="1">Uncharacterized protein</fullName>
    </submittedName>
</protein>
<proteinExistence type="predicted"/>
<dbReference type="Proteomes" id="UP000321491">
    <property type="component" value="Unassembled WGS sequence"/>
</dbReference>
<organism evidence="1 2">
    <name type="scientific">Cerasibacillus quisquiliarum</name>
    <dbReference type="NCBI Taxonomy" id="227865"/>
    <lineage>
        <taxon>Bacteria</taxon>
        <taxon>Bacillati</taxon>
        <taxon>Bacillota</taxon>
        <taxon>Bacilli</taxon>
        <taxon>Bacillales</taxon>
        <taxon>Bacillaceae</taxon>
        <taxon>Cerasibacillus</taxon>
    </lineage>
</organism>
<dbReference type="AlphaFoldDB" id="A0A511UYN6"/>
<comment type="caution">
    <text evidence="1">The sequence shown here is derived from an EMBL/GenBank/DDBJ whole genome shotgun (WGS) entry which is preliminary data.</text>
</comment>
<keyword evidence="2" id="KW-1185">Reference proteome</keyword>
<name>A0A511UYN6_9BACI</name>
<reference evidence="1 2" key="1">
    <citation type="submission" date="2019-07" db="EMBL/GenBank/DDBJ databases">
        <title>Whole genome shotgun sequence of Cerasibacillus quisquiliarum NBRC 102429.</title>
        <authorList>
            <person name="Hosoyama A."/>
            <person name="Uohara A."/>
            <person name="Ohji S."/>
            <person name="Ichikawa N."/>
        </authorList>
    </citation>
    <scope>NUCLEOTIDE SEQUENCE [LARGE SCALE GENOMIC DNA]</scope>
    <source>
        <strain evidence="1 2">NBRC 102429</strain>
    </source>
</reference>
<evidence type="ECO:0000313" key="1">
    <source>
        <dbReference type="EMBL" id="GEN30242.1"/>
    </source>
</evidence>
<evidence type="ECO:0000313" key="2">
    <source>
        <dbReference type="Proteomes" id="UP000321491"/>
    </source>
</evidence>